<dbReference type="InterPro" id="IPR004358">
    <property type="entry name" value="Sig_transdc_His_kin-like_C"/>
</dbReference>
<dbReference type="InterPro" id="IPR036890">
    <property type="entry name" value="HATPase_C_sf"/>
</dbReference>
<dbReference type="FunFam" id="3.30.565.10:FF:000010">
    <property type="entry name" value="Sensor histidine kinase RcsC"/>
    <property type="match status" value="1"/>
</dbReference>
<proteinExistence type="predicted"/>
<protein>
    <recommendedName>
        <fullName evidence="2">histidine kinase</fullName>
        <ecNumber evidence="2">2.7.13.3</ecNumber>
    </recommendedName>
</protein>
<dbReference type="KEGG" id="scor:J3U87_26380"/>
<evidence type="ECO:0000256" key="4">
    <source>
        <dbReference type="PROSITE-ProRule" id="PRU00169"/>
    </source>
</evidence>
<dbReference type="CDD" id="cd00082">
    <property type="entry name" value="HisKA"/>
    <property type="match status" value="1"/>
</dbReference>
<dbReference type="InterPro" id="IPR003594">
    <property type="entry name" value="HATPase_dom"/>
</dbReference>
<dbReference type="PANTHER" id="PTHR43547">
    <property type="entry name" value="TWO-COMPONENT HISTIDINE KINASE"/>
    <property type="match status" value="1"/>
</dbReference>
<dbReference type="Gene3D" id="1.10.287.130">
    <property type="match status" value="1"/>
</dbReference>
<comment type="catalytic activity">
    <reaction evidence="1">
        <text>ATP + protein L-histidine = ADP + protein N-phospho-L-histidine.</text>
        <dbReference type="EC" id="2.7.13.3"/>
    </reaction>
</comment>
<dbReference type="InterPro" id="IPR011110">
    <property type="entry name" value="Reg_prop"/>
</dbReference>
<dbReference type="Pfam" id="PF00512">
    <property type="entry name" value="HisKA"/>
    <property type="match status" value="1"/>
</dbReference>
<evidence type="ECO:0000259" key="5">
    <source>
        <dbReference type="PROSITE" id="PS50109"/>
    </source>
</evidence>
<dbReference type="CDD" id="cd16922">
    <property type="entry name" value="HATPase_EvgS-ArcB-TorS-like"/>
    <property type="match status" value="1"/>
</dbReference>
<dbReference type="RefSeq" id="WP_237378769.1">
    <property type="nucleotide sequence ID" value="NZ_CP071793.1"/>
</dbReference>
<dbReference type="InterPro" id="IPR015943">
    <property type="entry name" value="WD40/YVTN_repeat-like_dom_sf"/>
</dbReference>
<dbReference type="SUPFAM" id="SSF52172">
    <property type="entry name" value="CheY-like"/>
    <property type="match status" value="1"/>
</dbReference>
<dbReference type="InterPro" id="IPR036097">
    <property type="entry name" value="HisK_dim/P_sf"/>
</dbReference>
<dbReference type="InterPro" id="IPR011123">
    <property type="entry name" value="Y_Y_Y"/>
</dbReference>
<dbReference type="SMART" id="SM00387">
    <property type="entry name" value="HATPase_c"/>
    <property type="match status" value="2"/>
</dbReference>
<dbReference type="GO" id="GO:0000155">
    <property type="term" value="F:phosphorelay sensor kinase activity"/>
    <property type="evidence" value="ECO:0007669"/>
    <property type="project" value="InterPro"/>
</dbReference>
<dbReference type="InterPro" id="IPR005467">
    <property type="entry name" value="His_kinase_dom"/>
</dbReference>
<dbReference type="Pfam" id="PF00072">
    <property type="entry name" value="Response_reg"/>
    <property type="match status" value="1"/>
</dbReference>
<evidence type="ECO:0000313" key="7">
    <source>
        <dbReference type="EMBL" id="QTD49128.1"/>
    </source>
</evidence>
<dbReference type="Pfam" id="PF07495">
    <property type="entry name" value="Y_Y_Y"/>
    <property type="match status" value="1"/>
</dbReference>
<evidence type="ECO:0000256" key="3">
    <source>
        <dbReference type="ARBA" id="ARBA00022553"/>
    </source>
</evidence>
<dbReference type="PANTHER" id="PTHR43547:SF2">
    <property type="entry name" value="HYBRID SIGNAL TRANSDUCTION HISTIDINE KINASE C"/>
    <property type="match status" value="1"/>
</dbReference>
<evidence type="ECO:0000256" key="1">
    <source>
        <dbReference type="ARBA" id="ARBA00000085"/>
    </source>
</evidence>
<dbReference type="SUPFAM" id="SSF47384">
    <property type="entry name" value="Homodimeric domain of signal transducing histidine kinase"/>
    <property type="match status" value="1"/>
</dbReference>
<dbReference type="Gene3D" id="3.40.50.2300">
    <property type="match status" value="1"/>
</dbReference>
<name>A0A8A4TJY4_SULCO</name>
<keyword evidence="3 4" id="KW-0597">Phosphoprotein</keyword>
<dbReference type="InterPro" id="IPR013783">
    <property type="entry name" value="Ig-like_fold"/>
</dbReference>
<feature type="domain" description="Histidine kinase" evidence="5">
    <location>
        <begin position="840"/>
        <end position="1058"/>
    </location>
</feature>
<dbReference type="EMBL" id="CP071793">
    <property type="protein sequence ID" value="QTD49128.1"/>
    <property type="molecule type" value="Genomic_DNA"/>
</dbReference>
<dbReference type="Gene3D" id="3.30.450.40">
    <property type="match status" value="1"/>
</dbReference>
<dbReference type="SUPFAM" id="SSF63829">
    <property type="entry name" value="Calcium-dependent phosphotriesterase"/>
    <property type="match status" value="3"/>
</dbReference>
<dbReference type="InterPro" id="IPR029016">
    <property type="entry name" value="GAF-like_dom_sf"/>
</dbReference>
<dbReference type="SMART" id="SM00388">
    <property type="entry name" value="HisKA"/>
    <property type="match status" value="1"/>
</dbReference>
<dbReference type="PROSITE" id="PS50109">
    <property type="entry name" value="HIS_KIN"/>
    <property type="match status" value="2"/>
</dbReference>
<dbReference type="PROSITE" id="PS50110">
    <property type="entry name" value="RESPONSE_REGULATORY"/>
    <property type="match status" value="1"/>
</dbReference>
<dbReference type="Pfam" id="PF02518">
    <property type="entry name" value="HATPase_c"/>
    <property type="match status" value="2"/>
</dbReference>
<dbReference type="Pfam" id="PF07494">
    <property type="entry name" value="Reg_prop"/>
    <property type="match status" value="6"/>
</dbReference>
<keyword evidence="8" id="KW-1185">Reference proteome</keyword>
<dbReference type="InterPro" id="IPR001789">
    <property type="entry name" value="Sig_transdc_resp-reg_receiver"/>
</dbReference>
<dbReference type="SUPFAM" id="SSF55874">
    <property type="entry name" value="ATPase domain of HSP90 chaperone/DNA topoisomerase II/histidine kinase"/>
    <property type="match status" value="2"/>
</dbReference>
<feature type="modified residue" description="4-aspartylphosphate" evidence="4">
    <location>
        <position position="1154"/>
    </location>
</feature>
<dbReference type="InterPro" id="IPR011006">
    <property type="entry name" value="CheY-like_superfamily"/>
</dbReference>
<evidence type="ECO:0000313" key="8">
    <source>
        <dbReference type="Proteomes" id="UP000663929"/>
    </source>
</evidence>
<dbReference type="SMART" id="SM00448">
    <property type="entry name" value="REC"/>
    <property type="match status" value="1"/>
</dbReference>
<dbReference type="InterPro" id="IPR003661">
    <property type="entry name" value="HisK_dim/P_dom"/>
</dbReference>
<gene>
    <name evidence="7" type="ORF">J3U87_26380</name>
</gene>
<dbReference type="Proteomes" id="UP000663929">
    <property type="component" value="Chromosome"/>
</dbReference>
<evidence type="ECO:0000256" key="2">
    <source>
        <dbReference type="ARBA" id="ARBA00012438"/>
    </source>
</evidence>
<reference evidence="7" key="1">
    <citation type="submission" date="2021-03" db="EMBL/GenBank/DDBJ databases">
        <title>Acanthopleuribacteraceae sp. M133.</title>
        <authorList>
            <person name="Wang G."/>
        </authorList>
    </citation>
    <scope>NUCLEOTIDE SEQUENCE</scope>
    <source>
        <strain evidence="7">M133</strain>
    </source>
</reference>
<evidence type="ECO:0000259" key="6">
    <source>
        <dbReference type="PROSITE" id="PS50110"/>
    </source>
</evidence>
<organism evidence="7 8">
    <name type="scientific">Sulfidibacter corallicola</name>
    <dbReference type="NCBI Taxonomy" id="2818388"/>
    <lineage>
        <taxon>Bacteria</taxon>
        <taxon>Pseudomonadati</taxon>
        <taxon>Acidobacteriota</taxon>
        <taxon>Holophagae</taxon>
        <taxon>Acanthopleuribacterales</taxon>
        <taxon>Acanthopleuribacteraceae</taxon>
        <taxon>Sulfidibacter</taxon>
    </lineage>
</organism>
<sequence>MTLWLGTPVDLLAQHRHLRFSHLTTSDGLSQTNAKVIVQDNRGFIWIGTDDGLNRYDGYAFEVFRHRPDQPGSIPNNEITALCPEPSGTLLVGTPEGLARHHEDGRFETLNLGLVPNGRKDPFSVSALSIDRDGTIWVGTSHYGLVAIDRDGRPRLMLADRTITTLYEDHYYRLWVGTRSGLYRLDEIGGDFLQRDPCPAESTARPHPGRSSISAVLEDHRGDLWIGTRRGLLRLPSEGGPCTWLLHRPDLPNGLSSNEIRTLVEDRFGNLWIGGANGITLLDPDRRSFSHFRHAAADPDSPRTDKIRSAFIDRAGVIWIGQDGGGLLKISEASLRFENYRPQPNAPEKGLSHRIITAFHRDHRGELWVGTYGGGLNRCNPEDPHAPVRVLRAAPGSEPHLTHDDVLALAETPDGALWAGTYVGLNRIAPDRRQIRRFVADPGQPQALTDSFVIDLLADRQGRLWIATNGGGLNRWHPETDGFQALRHAADEPGSLSSDNLSCLAEDEAGRLWIGTWSHGLNWFDPETGFLQRFRARATERDAGLSDDAIFALHIADERTVWVGTRHGGLNRLNPRGGSVEIYSEAQGLPNASVYGIQPDHRGHLWLSTNQGITRFDPERRTFHDYTLTDGIQGNEFCRGASYRDPAGMLYFGGDQGFTRFFPANLQPFEVPPLAVAVTEITIDNLDARGRWRHPPESSTNLAELTYRDRSLTFAFAGLDFTEPSRNRFRYRLEGFDRDWQATDAGKRFATYTNLDPGPYRFRVEAAGYHGDWHEMGTPLRFRVLPPPWRTWWAYTLYGTFLCASIIAVWRNQQRKLAKERAMVQQLRELDSMKDEFLTVTSHELRTPLHGIIGLTESLLDGVAGDVNPALGQNLEMVVGSARRLTNLVNGILDFHQIRNHGLHLQIAAVDLKTLVDVVLTLSAPLANAKNLKLENGIAADTPAVAGDESRLQQVLYNLIGNAIKFTEEGGVRITARYDGESVYVEVIDTGIGIAADKVERIFEAFEQSDSSIARTYGGTGLGLAITQRLIQMHGGSISVQSRLDEGSVFQFTLPLADEPADPAPTQDIGAAEKAAPANPADPIVADREIVQGPAVEPTATAFRILVVDDEPVNRQVLLNQLRPRHARVDEASSGTEALAMLSSDPAYDLVLLDIMMPRMSGYEVCRHIRERFAFHELPVIYLTAKTSTQDLVAAFASGANDFLSKPVGKEELHARMKTHLDLLALNRELEQKVGERTAALEARNLELSTLNHIVQTINREMDLEDVVKALLKEAFTVIPNAARGAFLIRRKHHSGFRMLSAHRDVEPQWQTMSLSNEALAGLSGCGDTLPMGQSVVRICGQSHESDAVLPGFARFHARLVMTLVRGEEQLGLLLLDSTAPDAPFADADVAILQHYHEHAVSAVNKAATLDDLAKAQGALVGAAHTAGMAEVANSVLHNVGNILNSVVTSGQVLDGLLNRDRELGLLARLADLLASQVDDLSRFFAEDERAQMVVPTIARINASLQQRHEQAHHENATLMRHLAAIRSVIREQMKFSDVKGPQHPSDLNRLISDGLNMETYMLRDRGIEVTLDLQPLPLVVVERSKVIRIFFYLLKNSLDAMRDLASPELGVRSYATGDRAVLEMTDNGTGIAQDHLSQLFTQGFSTKPNHHGFGLHYCANAMNEMAGSVEIHSDGPGQGTRVRLIFPVERPETVN</sequence>
<dbReference type="Gene3D" id="2.60.40.10">
    <property type="entry name" value="Immunoglobulins"/>
    <property type="match status" value="1"/>
</dbReference>
<feature type="domain" description="Histidine kinase" evidence="5">
    <location>
        <begin position="1435"/>
        <end position="1691"/>
    </location>
</feature>
<accession>A0A8A4TJY4</accession>
<dbReference type="SUPFAM" id="SSF55781">
    <property type="entry name" value="GAF domain-like"/>
    <property type="match status" value="1"/>
</dbReference>
<feature type="domain" description="Response regulatory" evidence="6">
    <location>
        <begin position="1104"/>
        <end position="1221"/>
    </location>
</feature>
<dbReference type="Gene3D" id="3.30.565.10">
    <property type="entry name" value="Histidine kinase-like ATPase, C-terminal domain"/>
    <property type="match status" value="2"/>
</dbReference>
<dbReference type="Gene3D" id="2.130.10.10">
    <property type="entry name" value="YVTN repeat-like/Quinoprotein amine dehydrogenase"/>
    <property type="match status" value="2"/>
</dbReference>
<dbReference type="PRINTS" id="PR00344">
    <property type="entry name" value="BCTRLSENSOR"/>
</dbReference>
<dbReference type="EC" id="2.7.13.3" evidence="2"/>